<comment type="caution">
    <text evidence="1">The sequence shown here is derived from an EMBL/GenBank/DDBJ whole genome shotgun (WGS) entry which is preliminary data.</text>
</comment>
<protein>
    <recommendedName>
        <fullName evidence="3">Carbohydrate-binding domain-containing protein</fullName>
    </recommendedName>
</protein>
<organism evidence="1 2">
    <name type="scientific">Pseudocercospora eumusae</name>
    <dbReference type="NCBI Taxonomy" id="321146"/>
    <lineage>
        <taxon>Eukaryota</taxon>
        <taxon>Fungi</taxon>
        <taxon>Dikarya</taxon>
        <taxon>Ascomycota</taxon>
        <taxon>Pezizomycotina</taxon>
        <taxon>Dothideomycetes</taxon>
        <taxon>Dothideomycetidae</taxon>
        <taxon>Mycosphaerellales</taxon>
        <taxon>Mycosphaerellaceae</taxon>
        <taxon>Pseudocercospora</taxon>
    </lineage>
</organism>
<dbReference type="STRING" id="321146.A0A139HSG6"/>
<evidence type="ECO:0000313" key="1">
    <source>
        <dbReference type="EMBL" id="KXT05434.1"/>
    </source>
</evidence>
<dbReference type="Proteomes" id="UP000070133">
    <property type="component" value="Unassembled WGS sequence"/>
</dbReference>
<dbReference type="Gene3D" id="2.60.40.1190">
    <property type="match status" value="1"/>
</dbReference>
<accession>A0A139HSG6</accession>
<proteinExistence type="predicted"/>
<dbReference type="AlphaFoldDB" id="A0A139HSG6"/>
<dbReference type="CDD" id="cd09620">
    <property type="entry name" value="CBM9_like_3"/>
    <property type="match status" value="1"/>
</dbReference>
<name>A0A139HSG6_9PEZI</name>
<dbReference type="OrthoDB" id="61321at2759"/>
<reference evidence="1 2" key="1">
    <citation type="submission" date="2015-07" db="EMBL/GenBank/DDBJ databases">
        <title>Comparative genomics of the Sigatoka disease complex on banana suggests a link between parallel evolutionary changes in Pseudocercospora fijiensis and Pseudocercospora eumusae and increased virulence on the banana host.</title>
        <authorList>
            <person name="Chang T.-C."/>
            <person name="Salvucci A."/>
            <person name="Crous P.W."/>
            <person name="Stergiopoulos I."/>
        </authorList>
    </citation>
    <scope>NUCLEOTIDE SEQUENCE [LARGE SCALE GENOMIC DNA]</scope>
    <source>
        <strain evidence="1 2">CBS 114824</strain>
    </source>
</reference>
<dbReference type="EMBL" id="LFZN01000013">
    <property type="protein sequence ID" value="KXT05434.1"/>
    <property type="molecule type" value="Genomic_DNA"/>
</dbReference>
<evidence type="ECO:0000313" key="2">
    <source>
        <dbReference type="Proteomes" id="UP000070133"/>
    </source>
</evidence>
<dbReference type="SUPFAM" id="SSF49344">
    <property type="entry name" value="CBD9-like"/>
    <property type="match status" value="1"/>
</dbReference>
<gene>
    <name evidence="1" type="ORF">AC578_11111</name>
</gene>
<sequence>MLLDPTLLLASSAVPNAARITTPYLEVPACPSKGTIKYSRSVPNKTGFPLTQVDLCYSQASIEIDFTAYNETNFFYNSSQTTNDPIYQWEVMEAFISAGTNDPKTYLEFEISPDNVTFNAIIYNPSKNRTEGQPFDTLYLQTPLEDGLVATTELDKAKETWKSFVKIPFGLWNVDEGCGKGTNWRMNFFRTVVSPDTFPDQLLGAWNPPNEASFHITPYFGVVLFV</sequence>
<keyword evidence="2" id="KW-1185">Reference proteome</keyword>
<evidence type="ECO:0008006" key="3">
    <source>
        <dbReference type="Google" id="ProtNLM"/>
    </source>
</evidence>